<feature type="chain" id="PRO_5013175816" evidence="8">
    <location>
        <begin position="16"/>
        <end position="889"/>
    </location>
</feature>
<dbReference type="Proteomes" id="UP000054886">
    <property type="component" value="Unassembled WGS sequence"/>
</dbReference>
<comment type="caution">
    <text evidence="9">The sequence shown here is derived from an EMBL/GenBank/DDBJ whole genome shotgun (WGS) entry which is preliminary data.</text>
</comment>
<dbReference type="PRINTS" id="PR00301">
    <property type="entry name" value="HEATSHOCK70"/>
</dbReference>
<protein>
    <submittedName>
        <fullName evidence="9">Heat shock protein 70-like protein LHS1</fullName>
    </submittedName>
</protein>
<comment type="subcellular location">
    <subcellularLocation>
        <location evidence="1">Endoplasmic reticulum lumen</location>
    </subcellularLocation>
</comment>
<dbReference type="EMBL" id="LLZZ01000140">
    <property type="protein sequence ID" value="KTB00267.1"/>
    <property type="molecule type" value="Genomic_DNA"/>
</dbReference>
<dbReference type="VEuPathDB" id="FungiDB:GVI51_F05951"/>
<dbReference type="Gene3D" id="2.60.34.10">
    <property type="entry name" value="Substrate Binding Domain Of DNAk, Chain A, domain 1"/>
    <property type="match status" value="1"/>
</dbReference>
<dbReference type="PANTHER" id="PTHR45639:SF3">
    <property type="entry name" value="HYPOXIA UP-REGULATED PROTEIN 1"/>
    <property type="match status" value="1"/>
</dbReference>
<proteinExistence type="predicted"/>
<organism evidence="9 10">
    <name type="scientific">Candida glabrata</name>
    <name type="common">Yeast</name>
    <name type="synonym">Torulopsis glabrata</name>
    <dbReference type="NCBI Taxonomy" id="5478"/>
    <lineage>
        <taxon>Eukaryota</taxon>
        <taxon>Fungi</taxon>
        <taxon>Dikarya</taxon>
        <taxon>Ascomycota</taxon>
        <taxon>Saccharomycotina</taxon>
        <taxon>Saccharomycetes</taxon>
        <taxon>Saccharomycetales</taxon>
        <taxon>Saccharomycetaceae</taxon>
        <taxon>Nakaseomyces</taxon>
    </lineage>
</organism>
<keyword evidence="9" id="KW-0346">Stress response</keyword>
<evidence type="ECO:0000313" key="9">
    <source>
        <dbReference type="EMBL" id="KTB00267.1"/>
    </source>
</evidence>
<feature type="compositionally biased region" description="Acidic residues" evidence="7">
    <location>
        <begin position="820"/>
        <end position="833"/>
    </location>
</feature>
<dbReference type="GO" id="GO:0140662">
    <property type="term" value="F:ATP-dependent protein folding chaperone"/>
    <property type="evidence" value="ECO:0007669"/>
    <property type="project" value="InterPro"/>
</dbReference>
<dbReference type="Gene3D" id="3.90.640.10">
    <property type="entry name" value="Actin, Chain A, domain 4"/>
    <property type="match status" value="1"/>
</dbReference>
<feature type="signal peptide" evidence="8">
    <location>
        <begin position="1"/>
        <end position="15"/>
    </location>
</feature>
<evidence type="ECO:0000313" key="10">
    <source>
        <dbReference type="Proteomes" id="UP000054886"/>
    </source>
</evidence>
<dbReference type="VEuPathDB" id="FungiDB:B1J91_F06369g"/>
<dbReference type="GO" id="GO:0030968">
    <property type="term" value="P:endoplasmic reticulum unfolded protein response"/>
    <property type="evidence" value="ECO:0007669"/>
    <property type="project" value="TreeGrafter"/>
</dbReference>
<dbReference type="InterPro" id="IPR013126">
    <property type="entry name" value="Hsp_70_fam"/>
</dbReference>
<feature type="region of interest" description="Disordered" evidence="7">
    <location>
        <begin position="811"/>
        <end position="889"/>
    </location>
</feature>
<dbReference type="PANTHER" id="PTHR45639">
    <property type="entry name" value="HSC70CB, ISOFORM G-RELATED"/>
    <property type="match status" value="1"/>
</dbReference>
<dbReference type="Gene3D" id="3.30.30.30">
    <property type="match status" value="1"/>
</dbReference>
<dbReference type="GO" id="GO:0005788">
    <property type="term" value="C:endoplasmic reticulum lumen"/>
    <property type="evidence" value="ECO:0007669"/>
    <property type="project" value="UniProtKB-SubCell"/>
</dbReference>
<accession>A0A0W0CZL3</accession>
<dbReference type="VEuPathDB" id="FungiDB:GWK60_F05929"/>
<dbReference type="VEuPathDB" id="FungiDB:CAGL0F06369g"/>
<evidence type="ECO:0000256" key="5">
    <source>
        <dbReference type="ARBA" id="ARBA00022840"/>
    </source>
</evidence>
<reference evidence="9 10" key="1">
    <citation type="submission" date="2015-10" db="EMBL/GenBank/DDBJ databases">
        <title>Draft genomes sequences of Candida glabrata isolates 1A, 1B, 2A, 2B, 3A and 3B.</title>
        <authorList>
            <person name="Haavelsrud O.E."/>
            <person name="Gaustad P."/>
        </authorList>
    </citation>
    <scope>NUCLEOTIDE SEQUENCE [LARGE SCALE GENOMIC DNA]</scope>
    <source>
        <strain evidence="9">910700640</strain>
    </source>
</reference>
<evidence type="ECO:0000256" key="2">
    <source>
        <dbReference type="ARBA" id="ARBA00022729"/>
    </source>
</evidence>
<dbReference type="PROSITE" id="PS01036">
    <property type="entry name" value="HSP70_3"/>
    <property type="match status" value="1"/>
</dbReference>
<evidence type="ECO:0000256" key="8">
    <source>
        <dbReference type="SAM" id="SignalP"/>
    </source>
</evidence>
<keyword evidence="6" id="KW-0143">Chaperone</keyword>
<dbReference type="Gene3D" id="3.30.420.40">
    <property type="match status" value="2"/>
</dbReference>
<gene>
    <name evidence="9" type="ORF">AO440_001364</name>
</gene>
<dbReference type="InterPro" id="IPR029047">
    <property type="entry name" value="HSP70_peptide-bd_sf"/>
</dbReference>
<evidence type="ECO:0000256" key="3">
    <source>
        <dbReference type="ARBA" id="ARBA00022741"/>
    </source>
</evidence>
<dbReference type="GO" id="GO:0034663">
    <property type="term" value="C:endoplasmic reticulum chaperone complex"/>
    <property type="evidence" value="ECO:0007669"/>
    <property type="project" value="TreeGrafter"/>
</dbReference>
<dbReference type="InterPro" id="IPR018181">
    <property type="entry name" value="Heat_shock_70_CS"/>
</dbReference>
<evidence type="ECO:0000256" key="6">
    <source>
        <dbReference type="ARBA" id="ARBA00023186"/>
    </source>
</evidence>
<dbReference type="GO" id="GO:0005524">
    <property type="term" value="F:ATP binding"/>
    <property type="evidence" value="ECO:0007669"/>
    <property type="project" value="UniProtKB-KW"/>
</dbReference>
<evidence type="ECO:0000256" key="4">
    <source>
        <dbReference type="ARBA" id="ARBA00022824"/>
    </source>
</evidence>
<keyword evidence="5" id="KW-0067">ATP-binding</keyword>
<evidence type="ECO:0000256" key="7">
    <source>
        <dbReference type="SAM" id="MobiDB-lite"/>
    </source>
</evidence>
<dbReference type="AlphaFoldDB" id="A0A0W0CZL3"/>
<sequence>MKLSILFLFAVAVQAAFLGIDYGQQSIKAMVVSPKAMMEIVLTPEAKRKDTSGICIRNVNGVLERHYGNSIGSLVTRFPQNTAMHLRSLLGKSMNDKDTIESYLRENPGANLTSTTRNTIAITIDGVEYPVEQLVAMNLQEIIDRANQHIKETDTTGIDFVEQVGIAIPEQFTQAQRQALLDALALTSVKDEAVLVSDGLSVAIDYALKRPDLEINVPQYYIVFDVGTSAAKATLFSLTQPEDLSSPIKIEIGAFDSEATVGGSKFIAAIADIVEDKFLEKNTKITRKSLVENPRARAKIIQAAEKAKLVLSANNEAIISIESLVDDIDFRTTIARSEFQDIFEDNKHTVVKAIKGAIGNQLWDDNISLEDISGVILSGGSSRVPMVQEEIAKLVGEEKILKNVNADETVINGATLKGLKYFGSFKTKPLDITERSLFDYSVEMSGESSSKIVFEKGTKFPNESSILYKAPKKFGKELKFDLFESDTRILSNIVDTTVSSKNWTSACKKGQLYLNVTFDLDSNRVFKIKDITVLCDSDGNAKEEEFEFIDLINDVTKATDVMPLSNAEIRQLSNAITSWNRKDRERKRVQESLNVLEAELYDCRSFIEEFEEKLGEEEFETLKSFTAFVKEKLEYLEDNSADMSKKDIEKLVRETRSQRDTLSRFYNSLDAALGSKDFQKLVDKASKSIKKYKDIESKNLADLENKAEKFNVIGLNVTEKYNSILSKMSFSSIRRSSEENIKTLAGLIDEVNESIKSKAIDDESLENLIKTKLAFEELINTLDLENRQWTYQHQLVMKELKKMYNKKMKAIKKQEKQNENEENGDDDADDEDENKTKKYLKEGTSSDDSSTIKEEDSTGSNEAGNKGDEEEEEEEEDDSSAGNVFDDEL</sequence>
<dbReference type="SUPFAM" id="SSF53067">
    <property type="entry name" value="Actin-like ATPase domain"/>
    <property type="match status" value="2"/>
</dbReference>
<keyword evidence="3" id="KW-0547">Nucleotide-binding</keyword>
<dbReference type="GO" id="GO:0031204">
    <property type="term" value="P:post-translational protein targeting to membrane, translocation"/>
    <property type="evidence" value="ECO:0007669"/>
    <property type="project" value="EnsemblFungi"/>
</dbReference>
<dbReference type="GO" id="GO:0051082">
    <property type="term" value="F:unfolded protein binding"/>
    <property type="evidence" value="ECO:0007669"/>
    <property type="project" value="EnsemblFungi"/>
</dbReference>
<feature type="compositionally biased region" description="Acidic residues" evidence="7">
    <location>
        <begin position="868"/>
        <end position="889"/>
    </location>
</feature>
<dbReference type="InterPro" id="IPR043129">
    <property type="entry name" value="ATPase_NBD"/>
</dbReference>
<keyword evidence="2 8" id="KW-0732">Signal</keyword>
<name>A0A0W0CZL3_CANGB</name>
<dbReference type="Pfam" id="PF00012">
    <property type="entry name" value="HSP70"/>
    <property type="match status" value="1"/>
</dbReference>
<keyword evidence="4" id="KW-0256">Endoplasmic reticulum</keyword>
<evidence type="ECO:0000256" key="1">
    <source>
        <dbReference type="ARBA" id="ARBA00004319"/>
    </source>
</evidence>
<dbReference type="CDD" id="cd10230">
    <property type="entry name" value="ASKHA_NBD_HSP70_HYOU1"/>
    <property type="match status" value="1"/>
</dbReference>
<dbReference type="GO" id="GO:0000774">
    <property type="term" value="F:adenyl-nucleotide exchange factor activity"/>
    <property type="evidence" value="ECO:0007669"/>
    <property type="project" value="EnsemblFungi"/>
</dbReference>